<name>A0ACB8DKJ2_DERSI</name>
<evidence type="ECO:0000313" key="1">
    <source>
        <dbReference type="EMBL" id="KAH7971255.1"/>
    </source>
</evidence>
<protein>
    <submittedName>
        <fullName evidence="1">Uncharacterized protein</fullName>
    </submittedName>
</protein>
<evidence type="ECO:0000313" key="2">
    <source>
        <dbReference type="Proteomes" id="UP000821865"/>
    </source>
</evidence>
<keyword evidence="2" id="KW-1185">Reference proteome</keyword>
<accession>A0ACB8DKJ2</accession>
<dbReference type="Proteomes" id="UP000821865">
    <property type="component" value="Chromosome 11"/>
</dbReference>
<dbReference type="EMBL" id="CM023480">
    <property type="protein sequence ID" value="KAH7971255.1"/>
    <property type="molecule type" value="Genomic_DNA"/>
</dbReference>
<proteinExistence type="predicted"/>
<reference evidence="1" key="1">
    <citation type="submission" date="2020-05" db="EMBL/GenBank/DDBJ databases">
        <title>Large-scale comparative analyses of tick genomes elucidate their genetic diversity and vector capacities.</title>
        <authorList>
            <person name="Jia N."/>
            <person name="Wang J."/>
            <person name="Shi W."/>
            <person name="Du L."/>
            <person name="Sun Y."/>
            <person name="Zhan W."/>
            <person name="Jiang J."/>
            <person name="Wang Q."/>
            <person name="Zhang B."/>
            <person name="Ji P."/>
            <person name="Sakyi L.B."/>
            <person name="Cui X."/>
            <person name="Yuan T."/>
            <person name="Jiang B."/>
            <person name="Yang W."/>
            <person name="Lam T.T.-Y."/>
            <person name="Chang Q."/>
            <person name="Ding S."/>
            <person name="Wang X."/>
            <person name="Zhu J."/>
            <person name="Ruan X."/>
            <person name="Zhao L."/>
            <person name="Wei J."/>
            <person name="Que T."/>
            <person name="Du C."/>
            <person name="Cheng J."/>
            <person name="Dai P."/>
            <person name="Han X."/>
            <person name="Huang E."/>
            <person name="Gao Y."/>
            <person name="Liu J."/>
            <person name="Shao H."/>
            <person name="Ye R."/>
            <person name="Li L."/>
            <person name="Wei W."/>
            <person name="Wang X."/>
            <person name="Wang C."/>
            <person name="Yang T."/>
            <person name="Huo Q."/>
            <person name="Li W."/>
            <person name="Guo W."/>
            <person name="Chen H."/>
            <person name="Zhou L."/>
            <person name="Ni X."/>
            <person name="Tian J."/>
            <person name="Zhou Y."/>
            <person name="Sheng Y."/>
            <person name="Liu T."/>
            <person name="Pan Y."/>
            <person name="Xia L."/>
            <person name="Li J."/>
            <person name="Zhao F."/>
            <person name="Cao W."/>
        </authorList>
    </citation>
    <scope>NUCLEOTIDE SEQUENCE</scope>
    <source>
        <strain evidence="1">Dsil-2018</strain>
    </source>
</reference>
<organism evidence="1 2">
    <name type="scientific">Dermacentor silvarum</name>
    <name type="common">Tick</name>
    <dbReference type="NCBI Taxonomy" id="543639"/>
    <lineage>
        <taxon>Eukaryota</taxon>
        <taxon>Metazoa</taxon>
        <taxon>Ecdysozoa</taxon>
        <taxon>Arthropoda</taxon>
        <taxon>Chelicerata</taxon>
        <taxon>Arachnida</taxon>
        <taxon>Acari</taxon>
        <taxon>Parasitiformes</taxon>
        <taxon>Ixodida</taxon>
        <taxon>Ixodoidea</taxon>
        <taxon>Ixodidae</taxon>
        <taxon>Rhipicephalinae</taxon>
        <taxon>Dermacentor</taxon>
    </lineage>
</organism>
<gene>
    <name evidence="1" type="ORF">HPB49_020762</name>
</gene>
<comment type="caution">
    <text evidence="1">The sequence shown here is derived from an EMBL/GenBank/DDBJ whole genome shotgun (WGS) entry which is preliminary data.</text>
</comment>
<sequence>MARSAQSQQPPFRAPYQAPPRAAAAPTRGRGAHTASSGPRPGILKKPKPKLEQQQSQQQPVHQPSAPLPSWRSASPHPRASPSTRAGPSVQRPAAGNINRAQPVAQFLPKRDPSSTAYKIPPQSEVSTDNPVAAGRAVSDETVGFRIPSYGVASVKCTRGLCEVFGVLDSVPTASRQGLTKHFTLREERSSVNCIFYQMDRPLGQLKKGTLLRCVGFMNRAGQLSVVSTHDNAIILGSVYSLAECVEPLPDEEVRIQCPHCSYNCTNRAYLRRHIRVHTGEQPYHCTFCSRRFKDRSNLNRHRRCHTGERPYECEHCGLRFNQTSSLKTHCARTTQAVMTRSGVCIVCTLRDVLRVPTVNLLESF</sequence>